<accession>A0A0D2FG73</accession>
<dbReference type="HOGENOM" id="CLU_624099_0_0_1"/>
<gene>
    <name evidence="2" type="ORF">PV05_03579</name>
</gene>
<dbReference type="OrthoDB" id="10511662at2759"/>
<evidence type="ECO:0000313" key="3">
    <source>
        <dbReference type="Proteomes" id="UP000054342"/>
    </source>
</evidence>
<proteinExistence type="predicted"/>
<dbReference type="AlphaFoldDB" id="A0A0D2FG73"/>
<feature type="region of interest" description="Disordered" evidence="1">
    <location>
        <begin position="1"/>
        <end position="251"/>
    </location>
</feature>
<dbReference type="EMBL" id="KN847318">
    <property type="protein sequence ID" value="KIW59104.1"/>
    <property type="molecule type" value="Genomic_DNA"/>
</dbReference>
<dbReference type="Proteomes" id="UP000054342">
    <property type="component" value="Unassembled WGS sequence"/>
</dbReference>
<feature type="compositionally biased region" description="Polar residues" evidence="1">
    <location>
        <begin position="235"/>
        <end position="244"/>
    </location>
</feature>
<protein>
    <submittedName>
        <fullName evidence="2">Uncharacterized protein</fullName>
    </submittedName>
</protein>
<reference evidence="2 3" key="1">
    <citation type="submission" date="2015-01" db="EMBL/GenBank/DDBJ databases">
        <title>The Genome Sequence of Exophiala xenobiotica CBS118157.</title>
        <authorList>
            <consortium name="The Broad Institute Genomics Platform"/>
            <person name="Cuomo C."/>
            <person name="de Hoog S."/>
            <person name="Gorbushina A."/>
            <person name="Stielow B."/>
            <person name="Teixiera M."/>
            <person name="Abouelleil A."/>
            <person name="Chapman S.B."/>
            <person name="Priest M."/>
            <person name="Young S.K."/>
            <person name="Wortman J."/>
            <person name="Nusbaum C."/>
            <person name="Birren B."/>
        </authorList>
    </citation>
    <scope>NUCLEOTIDE SEQUENCE [LARGE SCALE GENOMIC DNA]</scope>
    <source>
        <strain evidence="2 3">CBS 118157</strain>
    </source>
</reference>
<name>A0A0D2FG73_9EURO</name>
<feature type="compositionally biased region" description="Low complexity" evidence="1">
    <location>
        <begin position="83"/>
        <end position="107"/>
    </location>
</feature>
<evidence type="ECO:0000313" key="2">
    <source>
        <dbReference type="EMBL" id="KIW59104.1"/>
    </source>
</evidence>
<dbReference type="RefSeq" id="XP_013319688.1">
    <property type="nucleotide sequence ID" value="XM_013464234.1"/>
</dbReference>
<evidence type="ECO:0000256" key="1">
    <source>
        <dbReference type="SAM" id="MobiDB-lite"/>
    </source>
</evidence>
<sequence length="439" mass="49020">MAGSRPLLGSPFVKPHAAARYSSPTTSPSAAHARARTSRRSEHGSEGSRSTSVVRSDSGSEGPPPLTTTSGSGNWLPAWCGVSQSTHSDASSDDASSSSEEWGSASECPTVSSTGAEHGSASSSINSTSDDSETPGPDDRQPVAPEPDDPEELDTQTRTGRTVRCIPGEQHVNDCSCPKGKGKAFRTPLPRPANGGPNPRPSRPNLPRASLFNQPERHPNAELPSNAPGLPPRRNQASSSQQDSGILRLSRPILPTNNPFREIQQPGLRNVAWGYFYRSRLSWLVRALANDRAHIEPYSNSIAEINEDIRMALETIILMAQRPEFLCDAVFLWRCRRVIRDVQGLREEFYKTLEYIRRTRALRARHLLDEQYERMIDRTMAQMLEMVRSSYSFQASHVFDLVHFRRTEHEKKKILWAYQRRGKFCSEWVSWDELEEAAE</sequence>
<feature type="compositionally biased region" description="Low complexity" evidence="1">
    <location>
        <begin position="120"/>
        <end position="129"/>
    </location>
</feature>
<dbReference type="GeneID" id="25325487"/>
<feature type="compositionally biased region" description="Low complexity" evidence="1">
    <location>
        <begin position="18"/>
        <end position="32"/>
    </location>
</feature>
<organism evidence="2 3">
    <name type="scientific">Exophiala xenobiotica</name>
    <dbReference type="NCBI Taxonomy" id="348802"/>
    <lineage>
        <taxon>Eukaryota</taxon>
        <taxon>Fungi</taxon>
        <taxon>Dikarya</taxon>
        <taxon>Ascomycota</taxon>
        <taxon>Pezizomycotina</taxon>
        <taxon>Eurotiomycetes</taxon>
        <taxon>Chaetothyriomycetidae</taxon>
        <taxon>Chaetothyriales</taxon>
        <taxon>Herpotrichiellaceae</taxon>
        <taxon>Exophiala</taxon>
    </lineage>
</organism>
<keyword evidence="3" id="KW-1185">Reference proteome</keyword>